<keyword evidence="4" id="KW-1185">Reference proteome</keyword>
<keyword evidence="2" id="KW-0812">Transmembrane</keyword>
<organism evidence="3 4">
    <name type="scientific">Austropuccinia psidii MF-1</name>
    <dbReference type="NCBI Taxonomy" id="1389203"/>
    <lineage>
        <taxon>Eukaryota</taxon>
        <taxon>Fungi</taxon>
        <taxon>Dikarya</taxon>
        <taxon>Basidiomycota</taxon>
        <taxon>Pucciniomycotina</taxon>
        <taxon>Pucciniomycetes</taxon>
        <taxon>Pucciniales</taxon>
        <taxon>Sphaerophragmiaceae</taxon>
        <taxon>Austropuccinia</taxon>
    </lineage>
</organism>
<dbReference type="OrthoDB" id="2502792at2759"/>
<proteinExistence type="predicted"/>
<protein>
    <submittedName>
        <fullName evidence="3">Uncharacterized protein</fullName>
    </submittedName>
</protein>
<evidence type="ECO:0000256" key="2">
    <source>
        <dbReference type="SAM" id="Phobius"/>
    </source>
</evidence>
<gene>
    <name evidence="3" type="ORF">O181_049795</name>
</gene>
<keyword evidence="2" id="KW-1133">Transmembrane helix</keyword>
<sequence>MSAIALYLSVISIYHTMKATLRLAWFGLKWSMVIVMIWLIMGFTNEILKEHESPQSSNQLFNQNFGNIFSWLKPQSWTSYNNRPHSQMTFDPIQILFGQSLISYFNQFSPFEFIFSHPSPASQKPRQTSSDSSKKRTSSSSDQKNPKNHHEHVPIMENAKKLWIQNVRTPIQAIIRDAQTEGEKRWNREKSSSQTRNR</sequence>
<dbReference type="EMBL" id="AVOT02021326">
    <property type="protein sequence ID" value="MBW0510080.1"/>
    <property type="molecule type" value="Genomic_DNA"/>
</dbReference>
<evidence type="ECO:0000256" key="1">
    <source>
        <dbReference type="SAM" id="MobiDB-lite"/>
    </source>
</evidence>
<dbReference type="Proteomes" id="UP000765509">
    <property type="component" value="Unassembled WGS sequence"/>
</dbReference>
<evidence type="ECO:0000313" key="4">
    <source>
        <dbReference type="Proteomes" id="UP000765509"/>
    </source>
</evidence>
<name>A0A9Q3DZW0_9BASI</name>
<reference evidence="3" key="1">
    <citation type="submission" date="2021-03" db="EMBL/GenBank/DDBJ databases">
        <title>Draft genome sequence of rust myrtle Austropuccinia psidii MF-1, a brazilian biotype.</title>
        <authorList>
            <person name="Quecine M.C."/>
            <person name="Pachon D.M.R."/>
            <person name="Bonatelli M.L."/>
            <person name="Correr F.H."/>
            <person name="Franceschini L.M."/>
            <person name="Leite T.F."/>
            <person name="Margarido G.R.A."/>
            <person name="Almeida C.A."/>
            <person name="Ferrarezi J.A."/>
            <person name="Labate C.A."/>
        </authorList>
    </citation>
    <scope>NUCLEOTIDE SEQUENCE</scope>
    <source>
        <strain evidence="3">MF-1</strain>
    </source>
</reference>
<keyword evidence="2" id="KW-0472">Membrane</keyword>
<accession>A0A9Q3DZW0</accession>
<evidence type="ECO:0000313" key="3">
    <source>
        <dbReference type="EMBL" id="MBW0510080.1"/>
    </source>
</evidence>
<dbReference type="AlphaFoldDB" id="A0A9Q3DZW0"/>
<feature type="region of interest" description="Disordered" evidence="1">
    <location>
        <begin position="117"/>
        <end position="154"/>
    </location>
</feature>
<feature type="transmembrane region" description="Helical" evidence="2">
    <location>
        <begin position="28"/>
        <end position="48"/>
    </location>
</feature>
<comment type="caution">
    <text evidence="3">The sequence shown here is derived from an EMBL/GenBank/DDBJ whole genome shotgun (WGS) entry which is preliminary data.</text>
</comment>